<dbReference type="InterPro" id="IPR013154">
    <property type="entry name" value="ADH-like_N"/>
</dbReference>
<proteinExistence type="predicted"/>
<dbReference type="Gene3D" id="3.90.180.10">
    <property type="entry name" value="Medium-chain alcohol dehydrogenases, catalytic domain"/>
    <property type="match status" value="1"/>
</dbReference>
<sequence>MKHIIYNDSGSIDSMEWMDGKSLTTGDEQVKINVKAFSLNRADLLQREGMYPPPPGESSILGLECSGEVIETGKNCSKFKVGDRVMCLLAGGGYATEVVVNEALCMAIPENLDFVQAAAIPESFLTAYQCLRVLGHVHDGNKVLIHAGGSGLGTAAIQICNLFNATSIVTAGTDEKLAFCKHLGASLTINYKEADFKDEIEKEYGKNKINIVMDVIGKPYVERNTDVLAVDGNWILIAFMGGARAEQFPLFKILSKRIKLTGTTLRARSLDYKGKLIDSFKREVLHAFSSGSIKPVIYKTFRFEDIKEATRCMENNENIGKLVITF</sequence>
<evidence type="ECO:0000256" key="2">
    <source>
        <dbReference type="ARBA" id="ARBA00023002"/>
    </source>
</evidence>
<dbReference type="RefSeq" id="WP_169681475.1">
    <property type="nucleotide sequence ID" value="NZ_JABBNU010000006.1"/>
</dbReference>
<comment type="caution">
    <text evidence="4">The sequence shown here is derived from an EMBL/GenBank/DDBJ whole genome shotgun (WGS) entry which is preliminary data.</text>
</comment>
<dbReference type="PANTHER" id="PTHR48106:SF18">
    <property type="entry name" value="QUINONE OXIDOREDUCTASE PIG3"/>
    <property type="match status" value="1"/>
</dbReference>
<keyword evidence="5" id="KW-1185">Reference proteome</keyword>
<dbReference type="SMART" id="SM00829">
    <property type="entry name" value="PKS_ER"/>
    <property type="match status" value="1"/>
</dbReference>
<dbReference type="Gene3D" id="3.40.50.720">
    <property type="entry name" value="NAD(P)-binding Rossmann-like Domain"/>
    <property type="match status" value="1"/>
</dbReference>
<dbReference type="InterPro" id="IPR013149">
    <property type="entry name" value="ADH-like_C"/>
</dbReference>
<dbReference type="EMBL" id="JABBNU010000006">
    <property type="protein sequence ID" value="NMM48988.1"/>
    <property type="molecule type" value="Genomic_DNA"/>
</dbReference>
<dbReference type="InterPro" id="IPR014189">
    <property type="entry name" value="Quinone_OxRdtase_PIG3"/>
</dbReference>
<evidence type="ECO:0000313" key="5">
    <source>
        <dbReference type="Proteomes" id="UP000559010"/>
    </source>
</evidence>
<evidence type="ECO:0000259" key="3">
    <source>
        <dbReference type="SMART" id="SM00829"/>
    </source>
</evidence>
<protein>
    <submittedName>
        <fullName evidence="4">NAD(P)H-quinone oxidoreductase</fullName>
    </submittedName>
</protein>
<organism evidence="4 5">
    <name type="scientific">Marinigracilibium pacificum</name>
    <dbReference type="NCBI Taxonomy" id="2729599"/>
    <lineage>
        <taxon>Bacteria</taxon>
        <taxon>Pseudomonadati</taxon>
        <taxon>Bacteroidota</taxon>
        <taxon>Cytophagia</taxon>
        <taxon>Cytophagales</taxon>
        <taxon>Flammeovirgaceae</taxon>
        <taxon>Marinigracilibium</taxon>
    </lineage>
</organism>
<evidence type="ECO:0000313" key="4">
    <source>
        <dbReference type="EMBL" id="NMM48988.1"/>
    </source>
</evidence>
<dbReference type="AlphaFoldDB" id="A0A848J0V1"/>
<dbReference type="InterPro" id="IPR011032">
    <property type="entry name" value="GroES-like_sf"/>
</dbReference>
<dbReference type="GO" id="GO:0070402">
    <property type="term" value="F:NADPH binding"/>
    <property type="evidence" value="ECO:0007669"/>
    <property type="project" value="TreeGrafter"/>
</dbReference>
<keyword evidence="2" id="KW-0560">Oxidoreductase</keyword>
<dbReference type="GO" id="GO:0016651">
    <property type="term" value="F:oxidoreductase activity, acting on NAD(P)H"/>
    <property type="evidence" value="ECO:0007669"/>
    <property type="project" value="TreeGrafter"/>
</dbReference>
<dbReference type="SUPFAM" id="SSF50129">
    <property type="entry name" value="GroES-like"/>
    <property type="match status" value="1"/>
</dbReference>
<accession>A0A848J0V1</accession>
<dbReference type="InterPro" id="IPR020843">
    <property type="entry name" value="ER"/>
</dbReference>
<dbReference type="CDD" id="cd05276">
    <property type="entry name" value="p53_inducible_oxidoreductase"/>
    <property type="match status" value="1"/>
</dbReference>
<dbReference type="Pfam" id="PF08240">
    <property type="entry name" value="ADH_N"/>
    <property type="match status" value="1"/>
</dbReference>
<gene>
    <name evidence="4" type="ORF">HH304_11305</name>
</gene>
<dbReference type="PANTHER" id="PTHR48106">
    <property type="entry name" value="QUINONE OXIDOREDUCTASE PIG3-RELATED"/>
    <property type="match status" value="1"/>
</dbReference>
<reference evidence="4 5" key="1">
    <citation type="submission" date="2020-04" db="EMBL/GenBank/DDBJ databases">
        <title>Flammeovirgaceae bacterium KN852 isolated from deep sea.</title>
        <authorList>
            <person name="Zhang D.-C."/>
        </authorList>
    </citation>
    <scope>NUCLEOTIDE SEQUENCE [LARGE SCALE GENOMIC DNA]</scope>
    <source>
        <strain evidence="4 5">KN852</strain>
    </source>
</reference>
<evidence type="ECO:0000256" key="1">
    <source>
        <dbReference type="ARBA" id="ARBA00022857"/>
    </source>
</evidence>
<dbReference type="Proteomes" id="UP000559010">
    <property type="component" value="Unassembled WGS sequence"/>
</dbReference>
<feature type="domain" description="Enoyl reductase (ER)" evidence="3">
    <location>
        <begin position="10"/>
        <end position="324"/>
    </location>
</feature>
<keyword evidence="1" id="KW-0521">NADP</keyword>
<dbReference type="Pfam" id="PF00107">
    <property type="entry name" value="ADH_zinc_N"/>
    <property type="match status" value="1"/>
</dbReference>
<dbReference type="InterPro" id="IPR036291">
    <property type="entry name" value="NAD(P)-bd_dom_sf"/>
</dbReference>
<name>A0A848J0V1_9BACT</name>
<dbReference type="NCBIfam" id="TIGR02824">
    <property type="entry name" value="quinone_pig3"/>
    <property type="match status" value="1"/>
</dbReference>
<dbReference type="SUPFAM" id="SSF51735">
    <property type="entry name" value="NAD(P)-binding Rossmann-fold domains"/>
    <property type="match status" value="1"/>
</dbReference>